<reference evidence="2 3" key="1">
    <citation type="submission" date="2024-02" db="EMBL/GenBank/DDBJ databases">
        <title>Roseovarius strain W115 nov., isolated from a marine algae.</title>
        <authorList>
            <person name="Lee M.W."/>
            <person name="Lee J.K."/>
            <person name="Kim J.M."/>
            <person name="Choi D.G."/>
            <person name="Baek J.H."/>
            <person name="Bayburt H."/>
            <person name="Jung J.J."/>
            <person name="Han D.M."/>
            <person name="Jeon C.O."/>
        </authorList>
    </citation>
    <scope>NUCLEOTIDE SEQUENCE [LARGE SCALE GENOMIC DNA]</scope>
    <source>
        <strain evidence="2 3">W115</strain>
    </source>
</reference>
<evidence type="ECO:0000256" key="1">
    <source>
        <dbReference type="SAM" id="SignalP"/>
    </source>
</evidence>
<proteinExistence type="predicted"/>
<evidence type="ECO:0000313" key="2">
    <source>
        <dbReference type="EMBL" id="WYK18098.1"/>
    </source>
</evidence>
<dbReference type="EMBL" id="CP146606">
    <property type="protein sequence ID" value="WYK18098.1"/>
    <property type="molecule type" value="Genomic_DNA"/>
</dbReference>
<evidence type="ECO:0008006" key="4">
    <source>
        <dbReference type="Google" id="ProtNLM"/>
    </source>
</evidence>
<feature type="chain" id="PRO_5046370995" description="Lipoprotein" evidence="1">
    <location>
        <begin position="23"/>
        <end position="196"/>
    </location>
</feature>
<protein>
    <recommendedName>
        <fullName evidence="4">Lipoprotein</fullName>
    </recommendedName>
</protein>
<dbReference type="RefSeq" id="WP_317054783.1">
    <property type="nucleotide sequence ID" value="NZ_CP146606.1"/>
</dbReference>
<feature type="signal peptide" evidence="1">
    <location>
        <begin position="1"/>
        <end position="22"/>
    </location>
</feature>
<keyword evidence="3" id="KW-1185">Reference proteome</keyword>
<sequence>MRGVVSVLLIGTLVLSSCSAWRESRANPSNWFGNSRSAVVETRAQTPTTIAPDDRQTNNPLIDTRGGNQLVRRNVTTVQRTGLFRRRNAQVQYEGTLVDEVTDLVVERTPTGAIVRVTGLPNREGAFDVRLLRVNLDGPVDGVLEYTLNAVQPVQTRVGTQRTREVKAGAFIGNALLEDVREIRVSAERNVLSTRR</sequence>
<name>A0ABZ2TJ17_9RHOB</name>
<gene>
    <name evidence="2" type="ORF">RZS32_017215</name>
</gene>
<dbReference type="Proteomes" id="UP001281305">
    <property type="component" value="Chromosome"/>
</dbReference>
<evidence type="ECO:0000313" key="3">
    <source>
        <dbReference type="Proteomes" id="UP001281305"/>
    </source>
</evidence>
<accession>A0ABZ2TJ17</accession>
<keyword evidence="1" id="KW-0732">Signal</keyword>
<dbReference type="PROSITE" id="PS51257">
    <property type="entry name" value="PROKAR_LIPOPROTEIN"/>
    <property type="match status" value="1"/>
</dbReference>
<organism evidence="2 3">
    <name type="scientific">Roseovarius rhodophyticola</name>
    <dbReference type="NCBI Taxonomy" id="3080827"/>
    <lineage>
        <taxon>Bacteria</taxon>
        <taxon>Pseudomonadati</taxon>
        <taxon>Pseudomonadota</taxon>
        <taxon>Alphaproteobacteria</taxon>
        <taxon>Rhodobacterales</taxon>
        <taxon>Roseobacteraceae</taxon>
        <taxon>Roseovarius</taxon>
    </lineage>
</organism>